<comment type="caution">
    <text evidence="2">The sequence shown here is derived from an EMBL/GenBank/DDBJ whole genome shotgun (WGS) entry which is preliminary data.</text>
</comment>
<dbReference type="AlphaFoldDB" id="A0A814Z578"/>
<dbReference type="Proteomes" id="UP000663852">
    <property type="component" value="Unassembled WGS sequence"/>
</dbReference>
<protein>
    <submittedName>
        <fullName evidence="2">Uncharacterized protein</fullName>
    </submittedName>
</protein>
<keyword evidence="1" id="KW-1133">Transmembrane helix</keyword>
<accession>A0A814Z578</accession>
<keyword evidence="1" id="KW-0812">Transmembrane</keyword>
<evidence type="ECO:0000313" key="3">
    <source>
        <dbReference type="EMBL" id="CAF1641752.1"/>
    </source>
</evidence>
<feature type="transmembrane region" description="Helical" evidence="1">
    <location>
        <begin position="798"/>
        <end position="823"/>
    </location>
</feature>
<organism evidence="2 5">
    <name type="scientific">Adineta ricciae</name>
    <name type="common">Rotifer</name>
    <dbReference type="NCBI Taxonomy" id="249248"/>
    <lineage>
        <taxon>Eukaryota</taxon>
        <taxon>Metazoa</taxon>
        <taxon>Spiralia</taxon>
        <taxon>Gnathifera</taxon>
        <taxon>Rotifera</taxon>
        <taxon>Eurotatoria</taxon>
        <taxon>Bdelloidea</taxon>
        <taxon>Adinetida</taxon>
        <taxon>Adinetidae</taxon>
        <taxon>Adineta</taxon>
    </lineage>
</organism>
<gene>
    <name evidence="2" type="ORF">EDS130_LOCUS27366</name>
    <name evidence="3" type="ORF">XAT740_LOCUS53437</name>
</gene>
<keyword evidence="1" id="KW-0472">Membrane</keyword>
<dbReference type="EMBL" id="CAJNOJ010000172">
    <property type="protein sequence ID" value="CAF1239215.1"/>
    <property type="molecule type" value="Genomic_DNA"/>
</dbReference>
<evidence type="ECO:0000313" key="5">
    <source>
        <dbReference type="Proteomes" id="UP000663852"/>
    </source>
</evidence>
<proteinExistence type="predicted"/>
<dbReference type="EMBL" id="CAJNOR010009160">
    <property type="protein sequence ID" value="CAF1641752.1"/>
    <property type="molecule type" value="Genomic_DNA"/>
</dbReference>
<reference evidence="2" key="1">
    <citation type="submission" date="2021-02" db="EMBL/GenBank/DDBJ databases">
        <authorList>
            <person name="Nowell W R."/>
        </authorList>
    </citation>
    <scope>NUCLEOTIDE SEQUENCE</scope>
</reference>
<sequence length="858" mass="96014">MYTNTPTDYDLYGNKITTNDLFLINADNVYSTWYPVIFPYTDASNCNLTFSAITCQFVYSVVATPTNNLSFVYNCIDSQGNNVIGFYTSNQKCDFQLIDERIVSNYSTQDNFLIDFNGDGTGVYGIADDFIFYYQLFPTIDLFIWSNTLGISPRGMHIGINQDYTVVAGYCQISTSVANECAFLIRLNTSFSCPNITNKFNIATAITYSWSDPRVIRLITNSRSYTSKSVMSVSICWKTKQVLIGVQSLNTVFLYSLNNTYDLISSRDNGVGYMGYGKSVSWLDTNGRKAAILANTYTYTTFDWISSSVHIYDIESDGFSDSTQPIYIYPNSLQPLQQYMAPSIIRIACSPSGNLGILNLLGGGVGILRAPPNEYPNTNTSGWATTSVPCYSGTSRDYDGIELCSPYSSSSMNCSDDIYCPYGAVGQVSYSEFESIEQDQDYPESPENTVFDDLLMQNMFGLNPTSIHCLVVSPITWVLFFMIFGLTISIGIILSEVCCPRYHSIRDKIKRIFRKMDLIGEGEMWIGGLTSSAIIVLVISAYHFSNGYLHQYPIERVTTNSTFACDVTLRNAKFSTTAQKRWDPARSTKESQTVFDLLNAQAFTLNIDLVQTAFNCQDNFYVIRDIGYKTVRLPIKNCQLNKNKTIMTLAIALPVHEISVKLVLNGLKTVGAVRIGVSGPSAQADNERFTTMELNFASTFVSSSFDEVLAETTTFPITLTKIVNQTDPLSSDGFSTFSAIFSSSFNVNSDMLFTNETRYTFIYRTATNITVTITEDNFYVSNLQQPIARQTEVIFHNLLFTIVVLEVFGLVYLVVKLFLIPVCQSMSTRLQKKLSTKKIDIESHNDSNAMVVEKKVVQ</sequence>
<name>A0A814Z578_ADIRI</name>
<feature type="transmembrane region" description="Helical" evidence="1">
    <location>
        <begin position="477"/>
        <end position="503"/>
    </location>
</feature>
<evidence type="ECO:0000256" key="1">
    <source>
        <dbReference type="SAM" id="Phobius"/>
    </source>
</evidence>
<feature type="transmembrane region" description="Helical" evidence="1">
    <location>
        <begin position="524"/>
        <end position="544"/>
    </location>
</feature>
<dbReference type="OrthoDB" id="10052197at2759"/>
<evidence type="ECO:0000313" key="4">
    <source>
        <dbReference type="Proteomes" id="UP000663828"/>
    </source>
</evidence>
<keyword evidence="4" id="KW-1185">Reference proteome</keyword>
<dbReference type="Proteomes" id="UP000663828">
    <property type="component" value="Unassembled WGS sequence"/>
</dbReference>
<evidence type="ECO:0000313" key="2">
    <source>
        <dbReference type="EMBL" id="CAF1239215.1"/>
    </source>
</evidence>